<protein>
    <submittedName>
        <fullName evidence="2">Uncharacterized protein</fullName>
    </submittedName>
</protein>
<accession>A0A0P1G2C0</accession>
<keyword evidence="3" id="KW-1185">Reference proteome</keyword>
<name>A0A0P1G2C0_9RHOB</name>
<dbReference type="AlphaFoldDB" id="A0A0P1G2C0"/>
<evidence type="ECO:0000313" key="2">
    <source>
        <dbReference type="EMBL" id="CUH75831.1"/>
    </source>
</evidence>
<proteinExistence type="predicted"/>
<dbReference type="EMBL" id="CYSD01000012">
    <property type="protein sequence ID" value="CUH75831.1"/>
    <property type="molecule type" value="Genomic_DNA"/>
</dbReference>
<organism evidence="2 3">
    <name type="scientific">Tritonibacter multivorans</name>
    <dbReference type="NCBI Taxonomy" id="928856"/>
    <lineage>
        <taxon>Bacteria</taxon>
        <taxon>Pseudomonadati</taxon>
        <taxon>Pseudomonadota</taxon>
        <taxon>Alphaproteobacteria</taxon>
        <taxon>Rhodobacterales</taxon>
        <taxon>Paracoccaceae</taxon>
        <taxon>Tritonibacter</taxon>
    </lineage>
</organism>
<gene>
    <name evidence="2" type="ORF">TRM7557_00579</name>
</gene>
<dbReference type="Proteomes" id="UP000052022">
    <property type="component" value="Unassembled WGS sequence"/>
</dbReference>
<feature type="region of interest" description="Disordered" evidence="1">
    <location>
        <begin position="1"/>
        <end position="58"/>
    </location>
</feature>
<reference evidence="2 3" key="1">
    <citation type="submission" date="2015-09" db="EMBL/GenBank/DDBJ databases">
        <authorList>
            <consortium name="Swine Surveillance"/>
        </authorList>
    </citation>
    <scope>NUCLEOTIDE SEQUENCE [LARGE SCALE GENOMIC DNA]</scope>
    <source>
        <strain evidence="2 3">CECT 7557</strain>
    </source>
</reference>
<evidence type="ECO:0000313" key="3">
    <source>
        <dbReference type="Proteomes" id="UP000052022"/>
    </source>
</evidence>
<sequence length="84" mass="8669">MRAVTKPGGSAARAHRARAALVALGKAQSETAQPAGGRDSRGEARGRPFGRTQKVHPEAVLQVYLPPQAAGLRPTGPAACCQDI</sequence>
<evidence type="ECO:0000256" key="1">
    <source>
        <dbReference type="SAM" id="MobiDB-lite"/>
    </source>
</evidence>